<keyword evidence="3" id="KW-1185">Reference proteome</keyword>
<dbReference type="AlphaFoldDB" id="A0A398C9Q7"/>
<dbReference type="RefSeq" id="WP_119107938.1">
    <property type="nucleotide sequence ID" value="NZ_QXJC01000001.1"/>
</dbReference>
<keyword evidence="1" id="KW-0812">Transmembrane</keyword>
<reference evidence="2 3" key="1">
    <citation type="submission" date="2018-09" db="EMBL/GenBank/DDBJ databases">
        <title>Draft genome of Simplicispira sp. NY-02.</title>
        <authorList>
            <person name="Im W.T."/>
        </authorList>
    </citation>
    <scope>NUCLEOTIDE SEQUENCE [LARGE SCALE GENOMIC DNA]</scope>
    <source>
        <strain evidence="2 3">NY-02</strain>
    </source>
</reference>
<evidence type="ECO:0000256" key="1">
    <source>
        <dbReference type="SAM" id="Phobius"/>
    </source>
</evidence>
<keyword evidence="1" id="KW-1133">Transmembrane helix</keyword>
<organism evidence="2 3">
    <name type="scientific">Simplicispira hankyongi</name>
    <dbReference type="NCBI Taxonomy" id="2315688"/>
    <lineage>
        <taxon>Bacteria</taxon>
        <taxon>Pseudomonadati</taxon>
        <taxon>Pseudomonadota</taxon>
        <taxon>Betaproteobacteria</taxon>
        <taxon>Burkholderiales</taxon>
        <taxon>Comamonadaceae</taxon>
        <taxon>Simplicispira</taxon>
    </lineage>
</organism>
<comment type="caution">
    <text evidence="2">The sequence shown here is derived from an EMBL/GenBank/DDBJ whole genome shotgun (WGS) entry which is preliminary data.</text>
</comment>
<proteinExistence type="predicted"/>
<dbReference type="EMBL" id="QXJC01000001">
    <property type="protein sequence ID" value="RID99489.1"/>
    <property type="molecule type" value="Genomic_DNA"/>
</dbReference>
<protein>
    <submittedName>
        <fullName evidence="2">Nitrogen fixation protein FixH</fullName>
    </submittedName>
</protein>
<evidence type="ECO:0000313" key="2">
    <source>
        <dbReference type="EMBL" id="RID99489.1"/>
    </source>
</evidence>
<dbReference type="OrthoDB" id="5295180at2"/>
<gene>
    <name evidence="2" type="ORF">D3F03_03490</name>
</gene>
<accession>A0A398C9Q7</accession>
<feature type="transmembrane region" description="Helical" evidence="1">
    <location>
        <begin position="20"/>
        <end position="45"/>
    </location>
</feature>
<sequence>MINPSAPSADSSKPQPWWKFGFVWLIFGGPAVVVVASFVTLWLAIRTPDPVIDENYYQHGMAINKTLTAQEHSLAPAMKGRNHAATPAEDVPR</sequence>
<dbReference type="Proteomes" id="UP000266302">
    <property type="component" value="Unassembled WGS sequence"/>
</dbReference>
<dbReference type="Pfam" id="PF05751">
    <property type="entry name" value="FixH"/>
    <property type="match status" value="1"/>
</dbReference>
<dbReference type="InterPro" id="IPR008620">
    <property type="entry name" value="FixH"/>
</dbReference>
<name>A0A398C9Q7_9BURK</name>
<keyword evidence="1" id="KW-0472">Membrane</keyword>
<evidence type="ECO:0000313" key="3">
    <source>
        <dbReference type="Proteomes" id="UP000266302"/>
    </source>
</evidence>